<dbReference type="Pfam" id="PF13302">
    <property type="entry name" value="Acetyltransf_3"/>
    <property type="match status" value="1"/>
</dbReference>
<evidence type="ECO:0000313" key="3">
    <source>
        <dbReference type="Proteomes" id="UP001250538"/>
    </source>
</evidence>
<dbReference type="GO" id="GO:0016747">
    <property type="term" value="F:acyltransferase activity, transferring groups other than amino-acyl groups"/>
    <property type="evidence" value="ECO:0007669"/>
    <property type="project" value="InterPro"/>
</dbReference>
<dbReference type="PANTHER" id="PTHR43792:SF1">
    <property type="entry name" value="N-ACETYLTRANSFERASE DOMAIN-CONTAINING PROTEIN"/>
    <property type="match status" value="1"/>
</dbReference>
<keyword evidence="3" id="KW-1185">Reference proteome</keyword>
<reference evidence="3" key="1">
    <citation type="submission" date="2023-09" db="EMBL/GenBank/DDBJ databases">
        <title>Paenibacillus sp. chi10 Genome sequencing and assembly.</title>
        <authorList>
            <person name="Kim I."/>
        </authorList>
    </citation>
    <scope>NUCLEOTIDE SEQUENCE [LARGE SCALE GENOMIC DNA]</scope>
    <source>
        <strain evidence="3">chi10</strain>
    </source>
</reference>
<dbReference type="InterPro" id="IPR051531">
    <property type="entry name" value="N-acetyltransferase"/>
</dbReference>
<dbReference type="InterPro" id="IPR000182">
    <property type="entry name" value="GNAT_dom"/>
</dbReference>
<protein>
    <submittedName>
        <fullName evidence="2">GNAT family N-acetyltransferase</fullName>
    </submittedName>
</protein>
<name>A0AAJ2K0T8_9BACL</name>
<dbReference type="SUPFAM" id="SSF55729">
    <property type="entry name" value="Acyl-CoA N-acyltransferases (Nat)"/>
    <property type="match status" value="1"/>
</dbReference>
<feature type="domain" description="N-acetyltransferase" evidence="1">
    <location>
        <begin position="9"/>
        <end position="165"/>
    </location>
</feature>
<dbReference type="PANTHER" id="PTHR43792">
    <property type="entry name" value="GNAT FAMILY, PUTATIVE (AFU_ORTHOLOGUE AFUA_3G00765)-RELATED-RELATED"/>
    <property type="match status" value="1"/>
</dbReference>
<dbReference type="EMBL" id="JAVYAA010000004">
    <property type="protein sequence ID" value="MDT8978022.1"/>
    <property type="molecule type" value="Genomic_DNA"/>
</dbReference>
<organism evidence="2 3">
    <name type="scientific">Paenibacillus suaedae</name>
    <dbReference type="NCBI Taxonomy" id="3077233"/>
    <lineage>
        <taxon>Bacteria</taxon>
        <taxon>Bacillati</taxon>
        <taxon>Bacillota</taxon>
        <taxon>Bacilli</taxon>
        <taxon>Bacillales</taxon>
        <taxon>Paenibacillaceae</taxon>
        <taxon>Paenibacillus</taxon>
    </lineage>
</organism>
<dbReference type="InterPro" id="IPR016181">
    <property type="entry name" value="Acyl_CoA_acyltransferase"/>
</dbReference>
<sequence>MMVMETNRLILRKLTVDDAEFILRLLNDEAWHRYIGDRGIRTVEGARDYIVSGPMESYERLGFGLFLTELKEDSTPIGLCGLIKRDSLTDVDIGFAFLPEFRGRGYAYEAAAATLEYGRTTLGLKRIVAITTIDNERSGHLLEKIGMKLEGHVATNKEELKLYASCFSRKSEQEQ</sequence>
<dbReference type="Proteomes" id="UP001250538">
    <property type="component" value="Unassembled WGS sequence"/>
</dbReference>
<evidence type="ECO:0000313" key="2">
    <source>
        <dbReference type="EMBL" id="MDT8978022.1"/>
    </source>
</evidence>
<accession>A0AAJ2K0T8</accession>
<gene>
    <name evidence="2" type="ORF">RQP50_17495</name>
</gene>
<dbReference type="RefSeq" id="WP_315746209.1">
    <property type="nucleotide sequence ID" value="NZ_JAVYAA010000004.1"/>
</dbReference>
<dbReference type="PROSITE" id="PS51186">
    <property type="entry name" value="GNAT"/>
    <property type="match status" value="1"/>
</dbReference>
<evidence type="ECO:0000259" key="1">
    <source>
        <dbReference type="PROSITE" id="PS51186"/>
    </source>
</evidence>
<dbReference type="AlphaFoldDB" id="A0AAJ2K0T8"/>
<dbReference type="Gene3D" id="3.40.630.30">
    <property type="match status" value="1"/>
</dbReference>
<comment type="caution">
    <text evidence="2">The sequence shown here is derived from an EMBL/GenBank/DDBJ whole genome shotgun (WGS) entry which is preliminary data.</text>
</comment>
<proteinExistence type="predicted"/>